<gene>
    <name evidence="1" type="ORF">BGZ80_009884</name>
</gene>
<reference evidence="1" key="1">
    <citation type="journal article" date="2020" name="Fungal Divers.">
        <title>Resolving the Mortierellaceae phylogeny through synthesis of multi-gene phylogenetics and phylogenomics.</title>
        <authorList>
            <person name="Vandepol N."/>
            <person name="Liber J."/>
            <person name="Desiro A."/>
            <person name="Na H."/>
            <person name="Kennedy M."/>
            <person name="Barry K."/>
            <person name="Grigoriev I.V."/>
            <person name="Miller A.N."/>
            <person name="O'Donnell K."/>
            <person name="Stajich J.E."/>
            <person name="Bonito G."/>
        </authorList>
    </citation>
    <scope>NUCLEOTIDE SEQUENCE</scope>
    <source>
        <strain evidence="1">NRRL 2769</strain>
    </source>
</reference>
<dbReference type="AlphaFoldDB" id="A0A9P6T0S9"/>
<keyword evidence="2" id="KW-1185">Reference proteome</keyword>
<dbReference type="Proteomes" id="UP000703661">
    <property type="component" value="Unassembled WGS sequence"/>
</dbReference>
<name>A0A9P6T0S9_9FUNG</name>
<protein>
    <submittedName>
        <fullName evidence="1">Uncharacterized protein</fullName>
    </submittedName>
</protein>
<sequence length="107" mass="11928">MVIDSILGYIGFVSMVVGWFHSDVDDINCGSMRFTYLAGRDGEGLSEAGGWSPKAFARSTSGTWVGRATANGRFESNSQKHIDAPLRHNEEIDYLRFTYWSNDALSR</sequence>
<evidence type="ECO:0000313" key="2">
    <source>
        <dbReference type="Proteomes" id="UP000703661"/>
    </source>
</evidence>
<evidence type="ECO:0000313" key="1">
    <source>
        <dbReference type="EMBL" id="KAG0015402.1"/>
    </source>
</evidence>
<proteinExistence type="predicted"/>
<accession>A0A9P6T0S9</accession>
<comment type="caution">
    <text evidence="1">The sequence shown here is derived from an EMBL/GenBank/DDBJ whole genome shotgun (WGS) entry which is preliminary data.</text>
</comment>
<organism evidence="1 2">
    <name type="scientific">Entomortierella chlamydospora</name>
    <dbReference type="NCBI Taxonomy" id="101097"/>
    <lineage>
        <taxon>Eukaryota</taxon>
        <taxon>Fungi</taxon>
        <taxon>Fungi incertae sedis</taxon>
        <taxon>Mucoromycota</taxon>
        <taxon>Mortierellomycotina</taxon>
        <taxon>Mortierellomycetes</taxon>
        <taxon>Mortierellales</taxon>
        <taxon>Mortierellaceae</taxon>
        <taxon>Entomortierella</taxon>
    </lineage>
</organism>
<dbReference type="EMBL" id="JAAAID010000632">
    <property type="protein sequence ID" value="KAG0015402.1"/>
    <property type="molecule type" value="Genomic_DNA"/>
</dbReference>